<reference evidence="2" key="1">
    <citation type="journal article" date="2023" name="Front. Plant Sci.">
        <title>Chromosomal-level genome assembly of Melastoma candidum provides insights into trichome evolution.</title>
        <authorList>
            <person name="Zhong Y."/>
            <person name="Wu W."/>
            <person name="Sun C."/>
            <person name="Zou P."/>
            <person name="Liu Y."/>
            <person name="Dai S."/>
            <person name="Zhou R."/>
        </authorList>
    </citation>
    <scope>NUCLEOTIDE SEQUENCE [LARGE SCALE GENOMIC DNA]</scope>
</reference>
<dbReference type="EMBL" id="CM042888">
    <property type="protein sequence ID" value="KAI4325023.1"/>
    <property type="molecule type" value="Genomic_DNA"/>
</dbReference>
<evidence type="ECO:0000313" key="2">
    <source>
        <dbReference type="Proteomes" id="UP001057402"/>
    </source>
</evidence>
<comment type="caution">
    <text evidence="1">The sequence shown here is derived from an EMBL/GenBank/DDBJ whole genome shotgun (WGS) entry which is preliminary data.</text>
</comment>
<gene>
    <name evidence="1" type="ORF">MLD38_030455</name>
</gene>
<organism evidence="1 2">
    <name type="scientific">Melastoma candidum</name>
    <dbReference type="NCBI Taxonomy" id="119954"/>
    <lineage>
        <taxon>Eukaryota</taxon>
        <taxon>Viridiplantae</taxon>
        <taxon>Streptophyta</taxon>
        <taxon>Embryophyta</taxon>
        <taxon>Tracheophyta</taxon>
        <taxon>Spermatophyta</taxon>
        <taxon>Magnoliopsida</taxon>
        <taxon>eudicotyledons</taxon>
        <taxon>Gunneridae</taxon>
        <taxon>Pentapetalae</taxon>
        <taxon>rosids</taxon>
        <taxon>malvids</taxon>
        <taxon>Myrtales</taxon>
        <taxon>Melastomataceae</taxon>
        <taxon>Melastomatoideae</taxon>
        <taxon>Melastomateae</taxon>
        <taxon>Melastoma</taxon>
    </lineage>
</organism>
<evidence type="ECO:0000313" key="1">
    <source>
        <dbReference type="EMBL" id="KAI4325023.1"/>
    </source>
</evidence>
<dbReference type="Proteomes" id="UP001057402">
    <property type="component" value="Chromosome 9"/>
</dbReference>
<sequence length="793" mass="88479">MEATAAASATSVVGRAGPLPMTTASTSASRKEWRAVSESQPSRSATNEDLERQKVGQVDERTIHEVQQGRQPVDLNFCAITIDATSEDEVLRQLEGLVRKRKDLQQLEIQLRAQMIAKSEISEMKSEFDAQIKEYADNGVKLQEKLHEREQLLRDLERKIDEKDREILAMKRDNEAAWAKEDLLREQKKELASFRRERDHSEAERLQHIQQIHELQEHAQDKERQLMELQEQYRVTQEAIIYKDEQLREAQAWIARVQEMDALQSHSLQAELRERTEQCNQLWLVWQRQFAEMEGFHLHRIQQLQVELADLRERNGSLSDDSSISQPNMKDGSQLGPSKGNQHDVNGSLQNEHVPAASLGPSTLVGLSAYIPSGQVNAFYPYAMNQQGVPHSVNSKLPPSEVGQYPSVPLVSPVQQWHNQQGASAKKEVSKQEQVVDSQTNQKPVNGDVFQRGNLDVPVSLEMDHKTSLTLSTRETQVTDSIDGRYSSTSGSQLEAMLPDISSNFHHSLSFDNPKQSVGTQEHVIAESIDSMTDEQGSESEHTSTLAMSSPLIPKNNEVKDGRDIVREVVPDVISVGPSRAVSGAISPALDCSLLDERSLLACVVRTIPAGGGIRISSTLPNRLSKMLAPLHWHDYKKTYGKLDEFVASHPELFVIEGDYIQLREGAQEMIAAKAAEAKVAAAAAASATYSSALPTVAVTPLAQARRQRIAPPINGKHHYQNGVRFNVDGATSSIKILTKAKDSLELNVVKATEDWGPILSPDLREGQVDISQLYVGRLNWDPKERCCKMVEE</sequence>
<name>A0ACB9MMW3_9MYRT</name>
<proteinExistence type="predicted"/>
<keyword evidence="2" id="KW-1185">Reference proteome</keyword>
<accession>A0ACB9MMW3</accession>
<protein>
    <submittedName>
        <fullName evidence="1">Uncharacterized protein</fullName>
    </submittedName>
</protein>